<name>A0A8A2VIJ8_9EURY</name>
<dbReference type="Gene3D" id="1.10.10.10">
    <property type="entry name" value="Winged helix-like DNA-binding domain superfamily/Winged helix DNA-binding domain"/>
    <property type="match status" value="1"/>
</dbReference>
<dbReference type="Pfam" id="PF01022">
    <property type="entry name" value="HTH_5"/>
    <property type="match status" value="1"/>
</dbReference>
<dbReference type="InterPro" id="IPR036390">
    <property type="entry name" value="WH_DNA-bd_sf"/>
</dbReference>
<dbReference type="GO" id="GO:0003700">
    <property type="term" value="F:DNA-binding transcription factor activity"/>
    <property type="evidence" value="ECO:0007669"/>
    <property type="project" value="InterPro"/>
</dbReference>
<evidence type="ECO:0000313" key="3">
    <source>
        <dbReference type="Proteomes" id="UP000663203"/>
    </source>
</evidence>
<evidence type="ECO:0000259" key="1">
    <source>
        <dbReference type="Pfam" id="PF01022"/>
    </source>
</evidence>
<evidence type="ECO:0000313" key="2">
    <source>
        <dbReference type="EMBL" id="QSX00468.1"/>
    </source>
</evidence>
<dbReference type="InterPro" id="IPR011991">
    <property type="entry name" value="ArsR-like_HTH"/>
</dbReference>
<keyword evidence="3" id="KW-1185">Reference proteome</keyword>
<reference evidence="2 3" key="1">
    <citation type="submission" date="2021-03" db="EMBL/GenBank/DDBJ databases">
        <title>Haloterrigena longa sp. nov. and Haloterrigena limicola sp. nov., extremely halophilic archaea isolated from a salt lake.</title>
        <authorList>
            <person name="Henglin C."/>
        </authorList>
    </citation>
    <scope>NUCLEOTIDE SEQUENCE [LARGE SCALE GENOMIC DNA]</scope>
    <source>
        <strain evidence="2 3">KZCA68</strain>
    </source>
</reference>
<dbReference type="Proteomes" id="UP000663203">
    <property type="component" value="Chromosome"/>
</dbReference>
<dbReference type="SUPFAM" id="SSF46785">
    <property type="entry name" value="Winged helix' DNA-binding domain"/>
    <property type="match status" value="1"/>
</dbReference>
<protein>
    <submittedName>
        <fullName evidence="2">Winged helix-turn-helix transcriptional regulator</fullName>
    </submittedName>
</protein>
<accession>A0A8A2VIJ8</accession>
<dbReference type="RefSeq" id="WP_207290186.1">
    <property type="nucleotide sequence ID" value="NZ_CP071462.1"/>
</dbReference>
<sequence length="112" mass="12744">MPIDIESYRQINTLTNEEQIVAFLFEHRDKAYKAAEIAERTGISKGCTSKRLTVLRKMGIVSNKTLYWTIDDPIKALDYLQDKEIVEITSQAALGDFQTSDPRTNEQTMTNG</sequence>
<dbReference type="InterPro" id="IPR036388">
    <property type="entry name" value="WH-like_DNA-bd_sf"/>
</dbReference>
<feature type="domain" description="HTH arsR-type" evidence="1">
    <location>
        <begin position="20"/>
        <end position="62"/>
    </location>
</feature>
<dbReference type="EMBL" id="CP071462">
    <property type="protein sequence ID" value="QSX00468.1"/>
    <property type="molecule type" value="Genomic_DNA"/>
</dbReference>
<dbReference type="AlphaFoldDB" id="A0A8A2VIJ8"/>
<proteinExistence type="predicted"/>
<organism evidence="2 3">
    <name type="scientific">Haloterrigena alkaliphila</name>
    <dbReference type="NCBI Taxonomy" id="2816475"/>
    <lineage>
        <taxon>Archaea</taxon>
        <taxon>Methanobacteriati</taxon>
        <taxon>Methanobacteriota</taxon>
        <taxon>Stenosarchaea group</taxon>
        <taxon>Halobacteria</taxon>
        <taxon>Halobacteriales</taxon>
        <taxon>Natrialbaceae</taxon>
        <taxon>Haloterrigena</taxon>
    </lineage>
</organism>
<dbReference type="InterPro" id="IPR001845">
    <property type="entry name" value="HTH_ArsR_DNA-bd_dom"/>
</dbReference>
<dbReference type="KEGG" id="hakz:J0X25_05740"/>
<dbReference type="CDD" id="cd00090">
    <property type="entry name" value="HTH_ARSR"/>
    <property type="match status" value="1"/>
</dbReference>
<dbReference type="GeneID" id="63186787"/>
<gene>
    <name evidence="2" type="ORF">J0X25_05740</name>
</gene>